<comment type="caution">
    <text evidence="1">The sequence shown here is derived from an EMBL/GenBank/DDBJ whole genome shotgun (WGS) entry which is preliminary data.</text>
</comment>
<dbReference type="PANTHER" id="PTHR32301:SF6">
    <property type="entry name" value="GOLVESIN-RELATED"/>
    <property type="match status" value="1"/>
</dbReference>
<evidence type="ECO:0000313" key="1">
    <source>
        <dbReference type="EMBL" id="NVO22996.1"/>
    </source>
</evidence>
<protein>
    <submittedName>
        <fullName evidence="1">Sulfotransferase family 2 domain-containing protein</fullName>
    </submittedName>
</protein>
<sequence>MARKAPFNERISRRFQIAKGRTLRTIPGMKPLHKSVFFHMPKCGGTSVSEAMYATVPFNERIGVIDAVSTRVAAGILNFDIAERNRCHEDLDFGQMTFDLREKLFLQHLSWDTMLVHGHLFWSDKAHLHYGEDYRYVTLLRDPLERMTSNFFMAQRAGLVGNDVEKYLASNIARRHSQVYLRYLSGCNDIQEQDISRCTSIAKERISHFCLVGYLEDLWDFKKRYKNIFGVTLSMGNLNSAPKTKSVFKNTHLDLMKKMCKADYEIFNFSKSLNK</sequence>
<dbReference type="InterPro" id="IPR027417">
    <property type="entry name" value="P-loop_NTPase"/>
</dbReference>
<dbReference type="GO" id="GO:0016740">
    <property type="term" value="F:transferase activity"/>
    <property type="evidence" value="ECO:0007669"/>
    <property type="project" value="UniProtKB-KW"/>
</dbReference>
<dbReference type="SUPFAM" id="SSF52540">
    <property type="entry name" value="P-loop containing nucleoside triphosphate hydrolases"/>
    <property type="match status" value="1"/>
</dbReference>
<proteinExistence type="predicted"/>
<dbReference type="RefSeq" id="WP_177157088.1">
    <property type="nucleotide sequence ID" value="NZ_JABCJE010000002.1"/>
</dbReference>
<dbReference type="PANTHER" id="PTHR32301">
    <property type="entry name" value="COUNTIN RECEPTOR CNR3-RELATED"/>
    <property type="match status" value="1"/>
</dbReference>
<accession>A0A850Q1N9</accession>
<gene>
    <name evidence="1" type="ORF">HJ536_06445</name>
</gene>
<keyword evidence="1" id="KW-0808">Transferase</keyword>
<name>A0A850Q1N9_9RHOB</name>
<dbReference type="Proteomes" id="UP000592216">
    <property type="component" value="Unassembled WGS sequence"/>
</dbReference>
<dbReference type="AlphaFoldDB" id="A0A850Q1N9"/>
<reference evidence="1 2" key="1">
    <citation type="submission" date="2020-04" db="EMBL/GenBank/DDBJ databases">
        <title>Donghicola sp., a member of the Rhodobacteraceae family isolated from mangrove forest in Thailand.</title>
        <authorList>
            <person name="Charoenyingcharoen P."/>
            <person name="Yukphan P."/>
        </authorList>
    </citation>
    <scope>NUCLEOTIDE SEQUENCE [LARGE SCALE GENOMIC DNA]</scope>
    <source>
        <strain evidence="1 2">B5-SW-15</strain>
    </source>
</reference>
<dbReference type="InterPro" id="IPR053259">
    <property type="entry name" value="Golvesin-related_Golgi"/>
</dbReference>
<evidence type="ECO:0000313" key="2">
    <source>
        <dbReference type="Proteomes" id="UP000592216"/>
    </source>
</evidence>
<dbReference type="Gene3D" id="3.40.50.300">
    <property type="entry name" value="P-loop containing nucleotide triphosphate hydrolases"/>
    <property type="match status" value="1"/>
</dbReference>
<organism evidence="1 2">
    <name type="scientific">Donghicola mangrovi</name>
    <dbReference type="NCBI Taxonomy" id="2729614"/>
    <lineage>
        <taxon>Bacteria</taxon>
        <taxon>Pseudomonadati</taxon>
        <taxon>Pseudomonadota</taxon>
        <taxon>Alphaproteobacteria</taxon>
        <taxon>Rhodobacterales</taxon>
        <taxon>Roseobacteraceae</taxon>
        <taxon>Donghicola</taxon>
    </lineage>
</organism>
<dbReference type="EMBL" id="JABCJE010000002">
    <property type="protein sequence ID" value="NVO22996.1"/>
    <property type="molecule type" value="Genomic_DNA"/>
</dbReference>